<keyword evidence="1" id="KW-0862">Zinc</keyword>
<evidence type="ECO:0000256" key="1">
    <source>
        <dbReference type="PROSITE-ProRule" id="PRU00047"/>
    </source>
</evidence>
<dbReference type="InterPro" id="IPR021109">
    <property type="entry name" value="Peptidase_aspartic_dom_sf"/>
</dbReference>
<feature type="region of interest" description="Disordered" evidence="2">
    <location>
        <begin position="22"/>
        <end position="72"/>
    </location>
</feature>
<evidence type="ECO:0000256" key="2">
    <source>
        <dbReference type="SAM" id="MobiDB-lite"/>
    </source>
</evidence>
<sequence>TDGKPICHRCGKAGHIARVCRTDLKQENKKPDFPKGDERRPAKRDERKVPRNEQQDEPASVGIVSTDEEEDKQSTILIIQPAKLITEEVVSQGMELKAVIDTGAVLSVVSPSLREKLQAKWVSCKVPSVVTASGQKVLPMGAIEIEVEPRGMKAKGK</sequence>
<evidence type="ECO:0000259" key="3">
    <source>
        <dbReference type="PROSITE" id="PS50158"/>
    </source>
</evidence>
<keyword evidence="1" id="KW-0479">Metal-binding</keyword>
<dbReference type="InterPro" id="IPR036875">
    <property type="entry name" value="Znf_CCHC_sf"/>
</dbReference>
<evidence type="ECO:0000313" key="5">
    <source>
        <dbReference type="Proteomes" id="UP000076858"/>
    </source>
</evidence>
<dbReference type="SUPFAM" id="SSF57756">
    <property type="entry name" value="Retrovirus zinc finger-like domains"/>
    <property type="match status" value="1"/>
</dbReference>
<dbReference type="GO" id="GO:0003676">
    <property type="term" value="F:nucleic acid binding"/>
    <property type="evidence" value="ECO:0007669"/>
    <property type="project" value="InterPro"/>
</dbReference>
<keyword evidence="1" id="KW-0863">Zinc-finger</keyword>
<feature type="compositionally biased region" description="Basic and acidic residues" evidence="2">
    <location>
        <begin position="22"/>
        <end position="54"/>
    </location>
</feature>
<organism evidence="4 5">
    <name type="scientific">Daphnia magna</name>
    <dbReference type="NCBI Taxonomy" id="35525"/>
    <lineage>
        <taxon>Eukaryota</taxon>
        <taxon>Metazoa</taxon>
        <taxon>Ecdysozoa</taxon>
        <taxon>Arthropoda</taxon>
        <taxon>Crustacea</taxon>
        <taxon>Branchiopoda</taxon>
        <taxon>Diplostraca</taxon>
        <taxon>Cladocera</taxon>
        <taxon>Anomopoda</taxon>
        <taxon>Daphniidae</taxon>
        <taxon>Daphnia</taxon>
    </lineage>
</organism>
<reference evidence="4 5" key="1">
    <citation type="submission" date="2016-03" db="EMBL/GenBank/DDBJ databases">
        <title>EvidentialGene: Evidence-directed Construction of Genes on Genomes.</title>
        <authorList>
            <person name="Gilbert D.G."/>
            <person name="Choi J.-H."/>
            <person name="Mockaitis K."/>
            <person name="Colbourne J."/>
            <person name="Pfrender M."/>
        </authorList>
    </citation>
    <scope>NUCLEOTIDE SEQUENCE [LARGE SCALE GENOMIC DNA]</scope>
    <source>
        <strain evidence="4 5">Xinb3</strain>
        <tissue evidence="4">Complete organism</tissue>
    </source>
</reference>
<dbReference type="InterPro" id="IPR001878">
    <property type="entry name" value="Znf_CCHC"/>
</dbReference>
<dbReference type="Gene3D" id="4.10.60.10">
    <property type="entry name" value="Zinc finger, CCHC-type"/>
    <property type="match status" value="1"/>
</dbReference>
<feature type="non-terminal residue" evidence="4">
    <location>
        <position position="1"/>
    </location>
</feature>
<dbReference type="GO" id="GO:0008270">
    <property type="term" value="F:zinc ion binding"/>
    <property type="evidence" value="ECO:0007669"/>
    <property type="project" value="UniProtKB-KW"/>
</dbReference>
<gene>
    <name evidence="4" type="ORF">APZ42_010542</name>
</gene>
<name>A0A164DCD2_9CRUS</name>
<proteinExistence type="predicted"/>
<feature type="domain" description="CCHC-type" evidence="3">
    <location>
        <begin position="7"/>
        <end position="21"/>
    </location>
</feature>
<dbReference type="SMART" id="SM00343">
    <property type="entry name" value="ZnF_C2HC"/>
    <property type="match status" value="1"/>
</dbReference>
<comment type="caution">
    <text evidence="4">The sequence shown here is derived from an EMBL/GenBank/DDBJ whole genome shotgun (WGS) entry which is preliminary data.</text>
</comment>
<feature type="non-terminal residue" evidence="4">
    <location>
        <position position="157"/>
    </location>
</feature>
<protein>
    <recommendedName>
        <fullName evidence="3">CCHC-type domain-containing protein</fullName>
    </recommendedName>
</protein>
<keyword evidence="5" id="KW-1185">Reference proteome</keyword>
<dbReference type="EMBL" id="LRGB01027939">
    <property type="protein sequence ID" value="KZR95626.1"/>
    <property type="molecule type" value="Genomic_DNA"/>
</dbReference>
<accession>A0A164DCD2</accession>
<dbReference type="AlphaFoldDB" id="A0A164DCD2"/>
<dbReference type="PROSITE" id="PS50158">
    <property type="entry name" value="ZF_CCHC"/>
    <property type="match status" value="1"/>
</dbReference>
<dbReference type="SUPFAM" id="SSF50630">
    <property type="entry name" value="Acid proteases"/>
    <property type="match status" value="1"/>
</dbReference>
<dbReference type="Proteomes" id="UP000076858">
    <property type="component" value="Unassembled WGS sequence"/>
</dbReference>
<evidence type="ECO:0000313" key="4">
    <source>
        <dbReference type="EMBL" id="KZR95626.1"/>
    </source>
</evidence>